<sequence length="73" mass="8110">EQQLTVICPFSYPVPWRPCSLELGSLGFSVRTRIILLDVCGWTCCLEECGCSLKPALHHCEGQAGYVVKCHAR</sequence>
<name>A0A1X7TB72_AMPQE</name>
<accession>A0A1X7TB72</accession>
<dbReference type="AlphaFoldDB" id="A0A1X7TB72"/>
<organism evidence="1">
    <name type="scientific">Amphimedon queenslandica</name>
    <name type="common">Sponge</name>
    <dbReference type="NCBI Taxonomy" id="400682"/>
    <lineage>
        <taxon>Eukaryota</taxon>
        <taxon>Metazoa</taxon>
        <taxon>Porifera</taxon>
        <taxon>Demospongiae</taxon>
        <taxon>Heteroscleromorpha</taxon>
        <taxon>Haplosclerida</taxon>
        <taxon>Niphatidae</taxon>
        <taxon>Amphimedon</taxon>
    </lineage>
</organism>
<protein>
    <submittedName>
        <fullName evidence="1">Uncharacterized protein</fullName>
    </submittedName>
</protein>
<dbReference type="EnsemblMetazoa" id="Aqu2.1.11685_001">
    <property type="protein sequence ID" value="Aqu2.1.11685_001"/>
    <property type="gene ID" value="Aqu2.1.11685"/>
</dbReference>
<evidence type="ECO:0000313" key="1">
    <source>
        <dbReference type="EnsemblMetazoa" id="Aqu2.1.11685_001"/>
    </source>
</evidence>
<dbReference type="InParanoid" id="A0A1X7TB72"/>
<reference evidence="1" key="1">
    <citation type="submission" date="2017-05" db="UniProtKB">
        <authorList>
            <consortium name="EnsemblMetazoa"/>
        </authorList>
    </citation>
    <scope>IDENTIFICATION</scope>
</reference>
<proteinExistence type="predicted"/>